<feature type="domain" description="Reverse transcriptase zinc-binding" evidence="2">
    <location>
        <begin position="90"/>
        <end position="157"/>
    </location>
</feature>
<dbReference type="Pfam" id="PF13966">
    <property type="entry name" value="zf-RVT"/>
    <property type="match status" value="1"/>
</dbReference>
<protein>
    <recommendedName>
        <fullName evidence="2">Reverse transcriptase zinc-binding domain-containing protein</fullName>
    </recommendedName>
</protein>
<organism evidence="3 4">
    <name type="scientific">Dendrobium nobile</name>
    <name type="common">Orchid</name>
    <dbReference type="NCBI Taxonomy" id="94219"/>
    <lineage>
        <taxon>Eukaryota</taxon>
        <taxon>Viridiplantae</taxon>
        <taxon>Streptophyta</taxon>
        <taxon>Embryophyta</taxon>
        <taxon>Tracheophyta</taxon>
        <taxon>Spermatophyta</taxon>
        <taxon>Magnoliopsida</taxon>
        <taxon>Liliopsida</taxon>
        <taxon>Asparagales</taxon>
        <taxon>Orchidaceae</taxon>
        <taxon>Epidendroideae</taxon>
        <taxon>Malaxideae</taxon>
        <taxon>Dendrobiinae</taxon>
        <taxon>Dendrobium</taxon>
    </lineage>
</organism>
<gene>
    <name evidence="3" type="ORF">KFK09_013966</name>
</gene>
<evidence type="ECO:0000259" key="2">
    <source>
        <dbReference type="Pfam" id="PF13966"/>
    </source>
</evidence>
<dbReference type="OrthoDB" id="692410at2759"/>
<reference evidence="3" key="1">
    <citation type="journal article" date="2022" name="Front. Genet.">
        <title>Chromosome-Scale Assembly of the Dendrobium nobile Genome Provides Insights Into the Molecular Mechanism of the Biosynthesis of the Medicinal Active Ingredient of Dendrobium.</title>
        <authorList>
            <person name="Xu Q."/>
            <person name="Niu S.-C."/>
            <person name="Li K.-L."/>
            <person name="Zheng P.-J."/>
            <person name="Zhang X.-J."/>
            <person name="Jia Y."/>
            <person name="Liu Y."/>
            <person name="Niu Y.-X."/>
            <person name="Yu L.-H."/>
            <person name="Chen D.-F."/>
            <person name="Zhang G.-Q."/>
        </authorList>
    </citation>
    <scope>NUCLEOTIDE SEQUENCE</scope>
    <source>
        <tissue evidence="3">Leaf</tissue>
    </source>
</reference>
<keyword evidence="1" id="KW-1133">Transmembrane helix</keyword>
<proteinExistence type="predicted"/>
<dbReference type="AlphaFoldDB" id="A0A8T3BAJ1"/>
<evidence type="ECO:0000256" key="1">
    <source>
        <dbReference type="SAM" id="Phobius"/>
    </source>
</evidence>
<evidence type="ECO:0000313" key="3">
    <source>
        <dbReference type="EMBL" id="KAI0507838.1"/>
    </source>
</evidence>
<comment type="caution">
    <text evidence="3">The sequence shown here is derived from an EMBL/GenBank/DDBJ whole genome shotgun (WGS) entry which is preliminary data.</text>
</comment>
<dbReference type="Proteomes" id="UP000829196">
    <property type="component" value="Unassembled WGS sequence"/>
</dbReference>
<dbReference type="EMBL" id="JAGYWB010000010">
    <property type="protein sequence ID" value="KAI0507838.1"/>
    <property type="molecule type" value="Genomic_DNA"/>
</dbReference>
<name>A0A8T3BAJ1_DENNO</name>
<keyword evidence="1" id="KW-0812">Transmembrane</keyword>
<evidence type="ECO:0000313" key="4">
    <source>
        <dbReference type="Proteomes" id="UP000829196"/>
    </source>
</evidence>
<accession>A0A8T3BAJ1</accession>
<keyword evidence="1" id="KW-0472">Membrane</keyword>
<keyword evidence="4" id="KW-1185">Reference proteome</keyword>
<dbReference type="InterPro" id="IPR026960">
    <property type="entry name" value="RVT-Znf"/>
</dbReference>
<feature type="transmembrane region" description="Helical" evidence="1">
    <location>
        <begin position="189"/>
        <end position="210"/>
    </location>
</feature>
<sequence length="246" mass="28526">MGTLIIRTRQMIIQEVHGFSSLISLFPENTTLNVLMAGDHWNIPTTCNSTTQNAFNSIPISGDGRDKCIAWGSDNIHKFGSFIEEFYSFQEDVMWSKVVWHKHHALRFSIYAWLCFVGGLKTSDALRKRNIEVDPKCVFCHCHEESVSHLFFECDYTFSIISKMLPAITSFLLRPNLHQISDFLSNSVLLNYGSLSVNLLMLWAAVYSIWHERNERKFANRTRSISNLKLLISKVVDIKLRRWKKF</sequence>